<keyword evidence="4 10" id="KW-0813">Transport</keyword>
<gene>
    <name evidence="13" type="ORF">FA14DRAFT_108287</name>
</gene>
<evidence type="ECO:0000256" key="5">
    <source>
        <dbReference type="ARBA" id="ARBA00022927"/>
    </source>
</evidence>
<evidence type="ECO:0000256" key="3">
    <source>
        <dbReference type="ARBA" id="ARBA00020973"/>
    </source>
</evidence>
<evidence type="ECO:0000259" key="11">
    <source>
        <dbReference type="Pfam" id="PF06419"/>
    </source>
</evidence>
<dbReference type="GO" id="GO:0017119">
    <property type="term" value="C:Golgi transport complex"/>
    <property type="evidence" value="ECO:0007669"/>
    <property type="project" value="UniProtKB-UniRule"/>
</dbReference>
<evidence type="ECO:0000256" key="2">
    <source>
        <dbReference type="ARBA" id="ARBA00011023"/>
    </source>
</evidence>
<evidence type="ECO:0000259" key="12">
    <source>
        <dbReference type="Pfam" id="PF20653"/>
    </source>
</evidence>
<evidence type="ECO:0000313" key="14">
    <source>
        <dbReference type="Proteomes" id="UP000245771"/>
    </source>
</evidence>
<evidence type="ECO:0000256" key="10">
    <source>
        <dbReference type="RuleBase" id="RU365075"/>
    </source>
</evidence>
<name>A0A316VDJ5_9BASI</name>
<dbReference type="GO" id="GO:0015031">
    <property type="term" value="P:protein transport"/>
    <property type="evidence" value="ECO:0007669"/>
    <property type="project" value="UniProtKB-KW"/>
</dbReference>
<evidence type="ECO:0000256" key="4">
    <source>
        <dbReference type="ARBA" id="ARBA00022448"/>
    </source>
</evidence>
<keyword evidence="6 10" id="KW-0333">Golgi apparatus</keyword>
<dbReference type="InterPro" id="IPR010490">
    <property type="entry name" value="COG6"/>
</dbReference>
<dbReference type="InterPro" id="IPR048368">
    <property type="entry name" value="COG6_N"/>
</dbReference>
<dbReference type="Pfam" id="PF20653">
    <property type="entry name" value="COG6_C"/>
    <property type="match status" value="1"/>
</dbReference>
<feature type="non-terminal residue" evidence="13">
    <location>
        <position position="1"/>
    </location>
</feature>
<dbReference type="GO" id="GO:0006891">
    <property type="term" value="P:intra-Golgi vesicle-mediated transport"/>
    <property type="evidence" value="ECO:0007669"/>
    <property type="project" value="UniProtKB-UniRule"/>
</dbReference>
<dbReference type="STRING" id="1280837.A0A316VDJ5"/>
<keyword evidence="5 10" id="KW-0653">Protein transport</keyword>
<sequence>VDTEKARRCVAQDAQDGLEKASQSYLDALSVVNASVIEMGAHIGELRLACDDLNTRLGEADHSTRYLLQHANGLRKQHELTVQQSNLLNIFLDRFTLTEKEQETIESRSIPVGTALFAAMDKINRIRTECQVLLVGQEEGIKAGMRAGMGIMDETSTFLDKAQQKIGKWLLSEMRSFAREGVEVGQHVREAVLRLDGREDLLRPALKTLSGARAQLLSNAFQRALTVGGPAPTYLPRPIELHAHDPIRYVGDMLAWVHQSVASEREFLTAFFSKIGDLRGLEGMRRVGQRRRGLEGSIDWTGDDTAGLPKAELWTRETLDKVIEGCCHSLRIRIEQTVNSQEGCITTYRLASLIQFYRVTMERTLGTRAALSRTLKALSIMTYRAFLSTLERLGAGLARFHDLPEADLSPPAPVLGASATLKELLSAHQASLSEADMFGDALPLKDLPPDESRDFGLVLSRLIEPIMDVCTRMGDALLNASRGRGNEVEEKAHWKRDIFLINCLNYVKSVIEFHHFAARSVGRIEEDLDQHVEELIKRHYTQLSVESGLDS</sequence>
<feature type="domain" description="Conserved Oligomeric Golgi complex subunit 6 C-terminal" evidence="12">
    <location>
        <begin position="146"/>
        <end position="550"/>
    </location>
</feature>
<proteinExistence type="inferred from homology"/>
<keyword evidence="7 10" id="KW-0472">Membrane</keyword>
<dbReference type="RefSeq" id="XP_025354373.1">
    <property type="nucleotide sequence ID" value="XM_025495834.1"/>
</dbReference>
<dbReference type="Pfam" id="PF06419">
    <property type="entry name" value="COG6_N"/>
    <property type="match status" value="1"/>
</dbReference>
<evidence type="ECO:0000313" key="13">
    <source>
        <dbReference type="EMBL" id="PWN34071.1"/>
    </source>
</evidence>
<dbReference type="FunCoup" id="A0A316VDJ5">
    <property type="interactions" value="236"/>
</dbReference>
<dbReference type="Proteomes" id="UP000245771">
    <property type="component" value="Unassembled WGS sequence"/>
</dbReference>
<keyword evidence="14" id="KW-1185">Reference proteome</keyword>
<dbReference type="PANTHER" id="PTHR21506:SF0">
    <property type="entry name" value="CONSERVED OLIGOMERIC GOLGI COMPLEX SUBUNIT 6"/>
    <property type="match status" value="1"/>
</dbReference>
<dbReference type="OrthoDB" id="272987at2759"/>
<comment type="function">
    <text evidence="10">Acts as component of the peripheral membrane COG complex that is involved in intra-Golgi protein trafficking. COG is located at the cis-Golgi, and regulates tethering of retrograde intra-Golgi vesicles and possibly a number of other membrane trafficking events.</text>
</comment>
<evidence type="ECO:0000256" key="6">
    <source>
        <dbReference type="ARBA" id="ARBA00023034"/>
    </source>
</evidence>
<organism evidence="13 14">
    <name type="scientific">Meira miltonrushii</name>
    <dbReference type="NCBI Taxonomy" id="1280837"/>
    <lineage>
        <taxon>Eukaryota</taxon>
        <taxon>Fungi</taxon>
        <taxon>Dikarya</taxon>
        <taxon>Basidiomycota</taxon>
        <taxon>Ustilaginomycotina</taxon>
        <taxon>Exobasidiomycetes</taxon>
        <taxon>Exobasidiales</taxon>
        <taxon>Brachybasidiaceae</taxon>
        <taxon>Meira</taxon>
    </lineage>
</organism>
<evidence type="ECO:0000256" key="1">
    <source>
        <dbReference type="ARBA" id="ARBA00004395"/>
    </source>
</evidence>
<reference evidence="13 14" key="1">
    <citation type="journal article" date="2018" name="Mol. Biol. Evol.">
        <title>Broad Genomic Sampling Reveals a Smut Pathogenic Ancestry of the Fungal Clade Ustilaginomycotina.</title>
        <authorList>
            <person name="Kijpornyongpan T."/>
            <person name="Mondo S.J."/>
            <person name="Barry K."/>
            <person name="Sandor L."/>
            <person name="Lee J."/>
            <person name="Lipzen A."/>
            <person name="Pangilinan J."/>
            <person name="LaButti K."/>
            <person name="Hainaut M."/>
            <person name="Henrissat B."/>
            <person name="Grigoriev I.V."/>
            <person name="Spatafora J.W."/>
            <person name="Aime M.C."/>
        </authorList>
    </citation>
    <scope>NUCLEOTIDE SEQUENCE [LARGE SCALE GENOMIC DNA]</scope>
    <source>
        <strain evidence="13 14">MCA 3882</strain>
    </source>
</reference>
<comment type="function">
    <text evidence="9">Acts as a component of the peripheral membrane COG complex that is involved in intra-Golgi protein trafficking. COG is located at the cis-Golgi, and regulates tethering of retrograde intra-Golgi vesicles and possibly a number of other membrane trafficking events.</text>
</comment>
<evidence type="ECO:0000256" key="9">
    <source>
        <dbReference type="ARBA" id="ARBA00043873"/>
    </source>
</evidence>
<protein>
    <recommendedName>
        <fullName evidence="3 10">Conserved oligomeric Golgi complex subunit 6</fullName>
        <shortName evidence="10">COG complex subunit 6</shortName>
    </recommendedName>
    <alternativeName>
        <fullName evidence="8 10">Component of oligomeric Golgi complex 6</fullName>
    </alternativeName>
</protein>
<dbReference type="AlphaFoldDB" id="A0A316VDJ5"/>
<dbReference type="EMBL" id="KZ819604">
    <property type="protein sequence ID" value="PWN34071.1"/>
    <property type="molecule type" value="Genomic_DNA"/>
</dbReference>
<dbReference type="GeneID" id="37017615"/>
<feature type="domain" description="Conserved oligomeric complex COG6 N-terminal" evidence="11">
    <location>
        <begin position="2"/>
        <end position="107"/>
    </location>
</feature>
<comment type="subunit">
    <text evidence="10">Component of the conserved oligomeric Golgi complex.</text>
</comment>
<comment type="subcellular location">
    <subcellularLocation>
        <location evidence="1 10">Golgi apparatus membrane</location>
        <topology evidence="1 10">Peripheral membrane protein</topology>
    </subcellularLocation>
</comment>
<dbReference type="PANTHER" id="PTHR21506">
    <property type="entry name" value="COMPONENT OF OLIGOMERIC GOLGI COMPLEX 6"/>
    <property type="match status" value="1"/>
</dbReference>
<feature type="non-terminal residue" evidence="13">
    <location>
        <position position="551"/>
    </location>
</feature>
<dbReference type="InParanoid" id="A0A316VDJ5"/>
<evidence type="ECO:0000256" key="7">
    <source>
        <dbReference type="ARBA" id="ARBA00023136"/>
    </source>
</evidence>
<evidence type="ECO:0000256" key="8">
    <source>
        <dbReference type="ARBA" id="ARBA00031348"/>
    </source>
</evidence>
<dbReference type="SMART" id="SM01087">
    <property type="entry name" value="COG6"/>
    <property type="match status" value="1"/>
</dbReference>
<dbReference type="InterPro" id="IPR048369">
    <property type="entry name" value="COG6_C"/>
</dbReference>
<accession>A0A316VDJ5</accession>
<dbReference type="GO" id="GO:0000139">
    <property type="term" value="C:Golgi membrane"/>
    <property type="evidence" value="ECO:0007669"/>
    <property type="project" value="UniProtKB-SubCell"/>
</dbReference>
<comment type="similarity">
    <text evidence="2 10">Belongs to the COG6 family.</text>
</comment>